<protein>
    <submittedName>
        <fullName evidence="1">Uncharacterized protein</fullName>
    </submittedName>
</protein>
<evidence type="ECO:0000313" key="1">
    <source>
        <dbReference type="EMBL" id="UTC29038.1"/>
    </source>
</evidence>
<dbReference type="EMBL" id="ON529851">
    <property type="protein sequence ID" value="UTC29038.1"/>
    <property type="molecule type" value="Genomic_DNA"/>
</dbReference>
<accession>A0A9E7N592</accession>
<sequence>MTSSSTADLFSLRQYTLNLFDIGDDEEADVELIVNLPERPDIRKHVSLAGLYLLAVLSLDEEGLIADRMDELLASGSINEVDAANRIQHLLRRDDEPPAA</sequence>
<evidence type="ECO:0000313" key="2">
    <source>
        <dbReference type="Proteomes" id="UP001056634"/>
    </source>
</evidence>
<keyword evidence="2" id="KW-1185">Reference proteome</keyword>
<dbReference type="Proteomes" id="UP001056634">
    <property type="component" value="Segment"/>
</dbReference>
<reference evidence="1" key="1">
    <citation type="submission" date="2022-04" db="EMBL/GenBank/DDBJ databases">
        <authorList>
            <person name="Friedrich I."/>
            <person name="Schneider D."/>
            <person name="Poehlein A."/>
            <person name="Hertel R."/>
            <person name="Daniel R."/>
        </authorList>
    </citation>
    <scope>NUCLEOTIDE SEQUENCE</scope>
</reference>
<name>A0A9E7N592_9CAUD</name>
<organism evidence="1 2">
    <name type="scientific">Brevundimonas phage vB_BpoS-Marchewka</name>
    <dbReference type="NCBI Taxonomy" id="2948604"/>
    <lineage>
        <taxon>Viruses</taxon>
        <taxon>Duplodnaviria</taxon>
        <taxon>Heunggongvirae</taxon>
        <taxon>Uroviricota</taxon>
        <taxon>Caudoviricetes</taxon>
        <taxon>Jeanschmidtviridae</taxon>
        <taxon>Marchewkavirus</taxon>
        <taxon>Marchewkavirus marchewka</taxon>
    </lineage>
</organism>
<proteinExistence type="predicted"/>
<gene>
    <name evidence="1" type="ORF">MARCHEWKA_05290</name>
</gene>